<reference evidence="2" key="1">
    <citation type="journal article" date="2015" name="Nat. Plants">
        <title>Genome expansion of Arabis alpina linked with retrotransposition and reduced symmetric DNA methylation.</title>
        <authorList>
            <person name="Willing E.M."/>
            <person name="Rawat V."/>
            <person name="Mandakova T."/>
            <person name="Maumus F."/>
            <person name="James G.V."/>
            <person name="Nordstroem K.J."/>
            <person name="Becker C."/>
            <person name="Warthmann N."/>
            <person name="Chica C."/>
            <person name="Szarzynska B."/>
            <person name="Zytnicki M."/>
            <person name="Albani M.C."/>
            <person name="Kiefer C."/>
            <person name="Bergonzi S."/>
            <person name="Castaings L."/>
            <person name="Mateos J.L."/>
            <person name="Berns M.C."/>
            <person name="Bujdoso N."/>
            <person name="Piofczyk T."/>
            <person name="de Lorenzo L."/>
            <person name="Barrero-Sicilia C."/>
            <person name="Mateos I."/>
            <person name="Piednoel M."/>
            <person name="Hagmann J."/>
            <person name="Chen-Min-Tao R."/>
            <person name="Iglesias-Fernandez R."/>
            <person name="Schuster S.C."/>
            <person name="Alonso-Blanco C."/>
            <person name="Roudier F."/>
            <person name="Carbonero P."/>
            <person name="Paz-Ares J."/>
            <person name="Davis S.J."/>
            <person name="Pecinka A."/>
            <person name="Quesneville H."/>
            <person name="Colot V."/>
            <person name="Lysak M.A."/>
            <person name="Weigel D."/>
            <person name="Coupland G."/>
            <person name="Schneeberger K."/>
        </authorList>
    </citation>
    <scope>NUCLEOTIDE SEQUENCE [LARGE SCALE GENOMIC DNA]</scope>
    <source>
        <strain evidence="2">cv. Pajares</strain>
    </source>
</reference>
<dbReference type="PANTHER" id="PTHR37383">
    <property type="entry name" value="OS01G0694200 PROTEIN"/>
    <property type="match status" value="1"/>
</dbReference>
<evidence type="ECO:0008006" key="3">
    <source>
        <dbReference type="Google" id="ProtNLM"/>
    </source>
</evidence>
<dbReference type="AlphaFoldDB" id="A0A087H6F7"/>
<dbReference type="OrthoDB" id="1925091at2759"/>
<keyword evidence="2" id="KW-1185">Reference proteome</keyword>
<evidence type="ECO:0000313" key="1">
    <source>
        <dbReference type="EMBL" id="KFK37709.1"/>
    </source>
</evidence>
<accession>A0A087H6F7</accession>
<dbReference type="OMA" id="DNAMKVQ"/>
<dbReference type="Proteomes" id="UP000029120">
    <property type="component" value="Chromosome 3"/>
</dbReference>
<gene>
    <name evidence="1" type="ordered locus">AALP_Aa3g018900</name>
</gene>
<proteinExistence type="predicted"/>
<dbReference type="PANTHER" id="PTHR37383:SF1">
    <property type="entry name" value="OS01G0694200 PROTEIN"/>
    <property type="match status" value="1"/>
</dbReference>
<evidence type="ECO:0000313" key="2">
    <source>
        <dbReference type="Proteomes" id="UP000029120"/>
    </source>
</evidence>
<dbReference type="Gramene" id="KFK37709">
    <property type="protein sequence ID" value="KFK37709"/>
    <property type="gene ID" value="AALP_AA3G018900"/>
</dbReference>
<dbReference type="eggNOG" id="ENOG502QVNT">
    <property type="taxonomic scope" value="Eukaryota"/>
</dbReference>
<organism evidence="1 2">
    <name type="scientific">Arabis alpina</name>
    <name type="common">Alpine rock-cress</name>
    <dbReference type="NCBI Taxonomy" id="50452"/>
    <lineage>
        <taxon>Eukaryota</taxon>
        <taxon>Viridiplantae</taxon>
        <taxon>Streptophyta</taxon>
        <taxon>Embryophyta</taxon>
        <taxon>Tracheophyta</taxon>
        <taxon>Spermatophyta</taxon>
        <taxon>Magnoliopsida</taxon>
        <taxon>eudicotyledons</taxon>
        <taxon>Gunneridae</taxon>
        <taxon>Pentapetalae</taxon>
        <taxon>rosids</taxon>
        <taxon>malvids</taxon>
        <taxon>Brassicales</taxon>
        <taxon>Brassicaceae</taxon>
        <taxon>Arabideae</taxon>
        <taxon>Arabis</taxon>
    </lineage>
</organism>
<name>A0A087H6F7_ARAAL</name>
<dbReference type="EMBL" id="CM002871">
    <property type="protein sequence ID" value="KFK37709.1"/>
    <property type="molecule type" value="Genomic_DNA"/>
</dbReference>
<protein>
    <recommendedName>
        <fullName evidence="3">Cleavage/polyadenylation specificity factor A subunit N-terminal domain-containing protein</fullName>
    </recommendedName>
</protein>
<sequence length="433" mass="47023">MAFVRASKLDLPNPCLSPSSPQVSSILYEPISSSLALTLSDSSISLYPSLSPLLTPSLSYPQTLIPSPCSSASFLLLRSKNPDSSSPHVFFIVAGPYRGGSRLLLRFYALRDGGFTRAKVICDQKGIEFDSKVGVLLDLSHGVSVKVVGSTNYFVMYSVSSLKVMIFGVKIVSDGSNCGGDDDDDGSVVVKLIRCSVIECCKPVWSIGVFSGLLVLGEDNGVRVVNLREIVKGKSKKGKKKENPVHVNKELLSKQREGSSESRMCFVSFQNNSATIVGTDVESEAGLVKAISIQALSVKRFLILDSAGYIHVLHVSGRHHLGSNFACHMEQLPRFTDVQKLAFLPEISIGTKSVWISDGDYSVHRVITSNEETTSNVNDDDNKIREERLIQSSDFGAVTYTIFSPEKIQDLVPLDGNGVLILGLRSIYAYAIS</sequence>